<keyword evidence="6 11" id="KW-0067">ATP-binding</keyword>
<dbReference type="KEGG" id="abac:LuPra_00003"/>
<dbReference type="GO" id="GO:0006261">
    <property type="term" value="P:DNA-templated DNA replication"/>
    <property type="evidence" value="ECO:0007669"/>
    <property type="project" value="UniProtKB-UniRule"/>
</dbReference>
<dbReference type="Proteomes" id="UP000076079">
    <property type="component" value="Chromosome"/>
</dbReference>
<dbReference type="Pfam" id="PF00986">
    <property type="entry name" value="DNA_gyraseB_C"/>
    <property type="match status" value="1"/>
</dbReference>
<evidence type="ECO:0000256" key="12">
    <source>
        <dbReference type="SAM" id="MobiDB-lite"/>
    </source>
</evidence>
<dbReference type="PANTHER" id="PTHR45866">
    <property type="entry name" value="DNA GYRASE/TOPOISOMERASE SUBUNIT B"/>
    <property type="match status" value="1"/>
</dbReference>
<comment type="function">
    <text evidence="11">A type II topoisomerase that negatively supercoils closed circular double-stranded (ds) DNA in an ATP-dependent manner to modulate DNA topology and maintain chromosomes in an underwound state. Negative supercoiling favors strand separation, and DNA replication, transcription, recombination and repair, all of which involve strand separation. Also able to catalyze the interconversion of other topological isomers of dsDNA rings, including catenanes and knotted rings. Type II topoisomerases break and join 2 DNA strands simultaneously in an ATP-dependent manner.</text>
</comment>
<dbReference type="SUPFAM" id="SSF56719">
    <property type="entry name" value="Type II DNA topoisomerase"/>
    <property type="match status" value="1"/>
</dbReference>
<evidence type="ECO:0000256" key="8">
    <source>
        <dbReference type="ARBA" id="ARBA00023029"/>
    </source>
</evidence>
<dbReference type="GO" id="GO:0005737">
    <property type="term" value="C:cytoplasm"/>
    <property type="evidence" value="ECO:0007669"/>
    <property type="project" value="UniProtKB-SubCell"/>
</dbReference>
<evidence type="ECO:0000256" key="1">
    <source>
        <dbReference type="ARBA" id="ARBA00000185"/>
    </source>
</evidence>
<dbReference type="InterPro" id="IPR013506">
    <property type="entry name" value="Topo_IIA_bsu_dom2"/>
</dbReference>
<comment type="miscellaneous">
    <text evidence="11">Few gyrases are as efficient as E.coli at forming negative supercoils. Not all organisms have 2 type II topoisomerases; in organisms with a single type II topoisomerase this enzyme also has to decatenate newly replicated chromosomes.</text>
</comment>
<keyword evidence="5 11" id="KW-0547">Nucleotide-binding</keyword>
<feature type="domain" description="Toprim" evidence="13">
    <location>
        <begin position="439"/>
        <end position="561"/>
    </location>
</feature>
<dbReference type="InterPro" id="IPR002288">
    <property type="entry name" value="DNA_gyrase_B_C"/>
</dbReference>
<dbReference type="OrthoDB" id="9802808at2"/>
<dbReference type="Pfam" id="PF21249">
    <property type="entry name" value="GyrB_hook"/>
    <property type="match status" value="1"/>
</dbReference>
<dbReference type="CDD" id="cd16928">
    <property type="entry name" value="HATPase_GyrB-like"/>
    <property type="match status" value="1"/>
</dbReference>
<dbReference type="InterPro" id="IPR006171">
    <property type="entry name" value="TOPRIM_dom"/>
</dbReference>
<reference evidence="15" key="2">
    <citation type="submission" date="2016-04" db="EMBL/GenBank/DDBJ databases">
        <title>First Complete Genome Sequence of a Subdivision 6 Acidobacterium.</title>
        <authorList>
            <person name="Huang S."/>
            <person name="Vieira S."/>
            <person name="Bunk B."/>
            <person name="Riedel T."/>
            <person name="Sproeer C."/>
            <person name="Overmann J."/>
        </authorList>
    </citation>
    <scope>NUCLEOTIDE SEQUENCE [LARGE SCALE GENOMIC DNA]</scope>
    <source>
        <strain evidence="15">DSM 100886 HEG_-6_39</strain>
    </source>
</reference>
<organism evidence="14 15">
    <name type="scientific">Luteitalea pratensis</name>
    <dbReference type="NCBI Taxonomy" id="1855912"/>
    <lineage>
        <taxon>Bacteria</taxon>
        <taxon>Pseudomonadati</taxon>
        <taxon>Acidobacteriota</taxon>
        <taxon>Vicinamibacteria</taxon>
        <taxon>Vicinamibacterales</taxon>
        <taxon>Vicinamibacteraceae</taxon>
        <taxon>Luteitalea</taxon>
    </lineage>
</organism>
<evidence type="ECO:0000256" key="5">
    <source>
        <dbReference type="ARBA" id="ARBA00022741"/>
    </source>
</evidence>
<dbReference type="SMART" id="SM00387">
    <property type="entry name" value="HATPase_c"/>
    <property type="match status" value="1"/>
</dbReference>
<dbReference type="InterPro" id="IPR018522">
    <property type="entry name" value="TopoIIA_CS"/>
</dbReference>
<dbReference type="NCBIfam" id="TIGR01059">
    <property type="entry name" value="gyrB"/>
    <property type="match status" value="1"/>
</dbReference>
<dbReference type="InterPro" id="IPR000565">
    <property type="entry name" value="Topo_IIA_B"/>
</dbReference>
<dbReference type="InterPro" id="IPR049353">
    <property type="entry name" value="GyrB_hook"/>
</dbReference>
<dbReference type="GO" id="GO:0046872">
    <property type="term" value="F:metal ion binding"/>
    <property type="evidence" value="ECO:0007669"/>
    <property type="project" value="UniProtKB-KW"/>
</dbReference>
<dbReference type="Gene3D" id="3.40.50.670">
    <property type="match status" value="2"/>
</dbReference>
<dbReference type="SUPFAM" id="SSF54211">
    <property type="entry name" value="Ribosomal protein S5 domain 2-like"/>
    <property type="match status" value="1"/>
</dbReference>
<dbReference type="Gene3D" id="3.30.230.10">
    <property type="match status" value="1"/>
</dbReference>
<comment type="catalytic activity">
    <reaction evidence="1 11">
        <text>ATP-dependent breakage, passage and rejoining of double-stranded DNA.</text>
        <dbReference type="EC" id="5.6.2.2"/>
    </reaction>
</comment>
<dbReference type="GO" id="GO:0003677">
    <property type="term" value="F:DNA binding"/>
    <property type="evidence" value="ECO:0007669"/>
    <property type="project" value="UniProtKB-KW"/>
</dbReference>
<gene>
    <name evidence="14" type="primary">gyrB_1</name>
    <name evidence="11" type="synonym">gyrB</name>
    <name evidence="14" type="ORF">LuPra_00003</name>
</gene>
<dbReference type="GO" id="GO:0006265">
    <property type="term" value="P:DNA topological change"/>
    <property type="evidence" value="ECO:0007669"/>
    <property type="project" value="UniProtKB-UniRule"/>
</dbReference>
<comment type="cofactor">
    <cofactor evidence="11">
        <name>Mg(2+)</name>
        <dbReference type="ChEBI" id="CHEBI:18420"/>
    </cofactor>
    <cofactor evidence="11">
        <name>Mn(2+)</name>
        <dbReference type="ChEBI" id="CHEBI:29035"/>
    </cofactor>
    <cofactor evidence="11">
        <name>Ca(2+)</name>
        <dbReference type="ChEBI" id="CHEBI:29108"/>
    </cofactor>
    <text evidence="11">Binds two Mg(2+) per subunit. The magnesium ions form salt bridges with both the protein and the DNA. Can also accept other divalent metal cations, such as Mn(2+) or Ca(2+).</text>
</comment>
<dbReference type="Pfam" id="PF01751">
    <property type="entry name" value="Toprim"/>
    <property type="match status" value="1"/>
</dbReference>
<dbReference type="InterPro" id="IPR041423">
    <property type="entry name" value="GyrB_insert"/>
</dbReference>
<keyword evidence="10 11" id="KW-0413">Isomerase</keyword>
<comment type="subcellular location">
    <subcellularLocation>
        <location evidence="11">Cytoplasm</location>
    </subcellularLocation>
</comment>
<dbReference type="FunFam" id="3.30.565.10:FF:000002">
    <property type="entry name" value="DNA gyrase subunit B"/>
    <property type="match status" value="1"/>
</dbReference>
<evidence type="ECO:0000256" key="9">
    <source>
        <dbReference type="ARBA" id="ARBA00023125"/>
    </source>
</evidence>
<dbReference type="CDD" id="cd00822">
    <property type="entry name" value="TopoII_Trans_DNA_gyrase"/>
    <property type="match status" value="1"/>
</dbReference>
<dbReference type="PATRIC" id="fig|1813736.3.peg.3"/>
<dbReference type="PRINTS" id="PR01159">
    <property type="entry name" value="DNAGYRASEB"/>
</dbReference>
<dbReference type="PROSITE" id="PS50880">
    <property type="entry name" value="TOPRIM"/>
    <property type="match status" value="1"/>
</dbReference>
<dbReference type="EC" id="5.6.2.2" evidence="11"/>
<dbReference type="GO" id="GO:0005694">
    <property type="term" value="C:chromosome"/>
    <property type="evidence" value="ECO:0007669"/>
    <property type="project" value="InterPro"/>
</dbReference>
<dbReference type="PROSITE" id="PS00177">
    <property type="entry name" value="TOPOISOMERASE_II"/>
    <property type="match status" value="1"/>
</dbReference>
<dbReference type="InterPro" id="IPR003594">
    <property type="entry name" value="HATPase_dom"/>
</dbReference>
<dbReference type="Pfam" id="PF18053">
    <property type="entry name" value="GyrB_insert"/>
    <property type="match status" value="1"/>
</dbReference>
<dbReference type="PRINTS" id="PR00418">
    <property type="entry name" value="TPI2FAMILY"/>
</dbReference>
<proteinExistence type="inferred from homology"/>
<evidence type="ECO:0000256" key="6">
    <source>
        <dbReference type="ARBA" id="ARBA00022840"/>
    </source>
</evidence>
<feature type="site" description="Interaction with DNA" evidence="11">
    <location>
        <position position="473"/>
    </location>
</feature>
<keyword evidence="15" id="KW-1185">Reference proteome</keyword>
<dbReference type="InterPro" id="IPR014721">
    <property type="entry name" value="Ribsml_uS5_D2-typ_fold_subgr"/>
</dbReference>
<keyword evidence="7 11" id="KW-0460">Magnesium</keyword>
<evidence type="ECO:0000256" key="7">
    <source>
        <dbReference type="ARBA" id="ARBA00022842"/>
    </source>
</evidence>
<evidence type="ECO:0000256" key="11">
    <source>
        <dbReference type="HAMAP-Rule" id="MF_01898"/>
    </source>
</evidence>
<dbReference type="NCBIfam" id="NF004189">
    <property type="entry name" value="PRK05644.1"/>
    <property type="match status" value="1"/>
</dbReference>
<keyword evidence="3 11" id="KW-0963">Cytoplasm</keyword>
<feature type="site" description="Interaction with DNA" evidence="11">
    <location>
        <position position="470"/>
    </location>
</feature>
<dbReference type="HAMAP" id="MF_01898">
    <property type="entry name" value="GyrB"/>
    <property type="match status" value="1"/>
</dbReference>
<comment type="similarity">
    <text evidence="2 11">Belongs to the type II topoisomerase GyrB family.</text>
</comment>
<name>A0A143PGF1_LUTPR</name>
<dbReference type="Pfam" id="PF02518">
    <property type="entry name" value="HATPase_c"/>
    <property type="match status" value="1"/>
</dbReference>
<dbReference type="SUPFAM" id="SSF55874">
    <property type="entry name" value="ATPase domain of HSP90 chaperone/DNA topoisomerase II/histidine kinase"/>
    <property type="match status" value="1"/>
</dbReference>
<dbReference type="AlphaFoldDB" id="A0A143PGF1"/>
<dbReference type="Pfam" id="PF00204">
    <property type="entry name" value="DNA_gyraseB"/>
    <property type="match status" value="1"/>
</dbReference>
<dbReference type="GO" id="GO:0005524">
    <property type="term" value="F:ATP binding"/>
    <property type="evidence" value="ECO:0007669"/>
    <property type="project" value="UniProtKB-UniRule"/>
</dbReference>
<evidence type="ECO:0000313" key="15">
    <source>
        <dbReference type="Proteomes" id="UP000076079"/>
    </source>
</evidence>
<dbReference type="InterPro" id="IPR034160">
    <property type="entry name" value="TOPRIM_GyrB"/>
</dbReference>
<dbReference type="InterPro" id="IPR011557">
    <property type="entry name" value="GyrB"/>
</dbReference>
<dbReference type="EMBL" id="CP015136">
    <property type="protein sequence ID" value="AMY06844.1"/>
    <property type="molecule type" value="Genomic_DNA"/>
</dbReference>
<feature type="binding site" evidence="11">
    <location>
        <position position="445"/>
    </location>
    <ligand>
        <name>Mg(2+)</name>
        <dbReference type="ChEBI" id="CHEBI:18420"/>
        <label>1</label>
        <note>catalytic</note>
    </ligand>
</feature>
<evidence type="ECO:0000256" key="2">
    <source>
        <dbReference type="ARBA" id="ARBA00010708"/>
    </source>
</evidence>
<keyword evidence="9" id="KW-0238">DNA-binding</keyword>
<dbReference type="Gene3D" id="3.30.565.10">
    <property type="entry name" value="Histidine kinase-like ATPase, C-terminal domain"/>
    <property type="match status" value="1"/>
</dbReference>
<feature type="binding site" evidence="11">
    <location>
        <position position="526"/>
    </location>
    <ligand>
        <name>Mg(2+)</name>
        <dbReference type="ChEBI" id="CHEBI:18420"/>
        <label>2</label>
    </ligand>
</feature>
<dbReference type="InterPro" id="IPR020568">
    <property type="entry name" value="Ribosomal_Su5_D2-typ_SF"/>
</dbReference>
<dbReference type="FunFam" id="3.30.230.10:FF:000005">
    <property type="entry name" value="DNA gyrase subunit B"/>
    <property type="match status" value="1"/>
</dbReference>
<keyword evidence="8 11" id="KW-0799">Topoisomerase</keyword>
<feature type="binding site" evidence="11">
    <location>
        <position position="528"/>
    </location>
    <ligand>
        <name>Mg(2+)</name>
        <dbReference type="ChEBI" id="CHEBI:18420"/>
        <label>2</label>
    </ligand>
</feature>
<evidence type="ECO:0000256" key="4">
    <source>
        <dbReference type="ARBA" id="ARBA00022723"/>
    </source>
</evidence>
<evidence type="ECO:0000259" key="13">
    <source>
        <dbReference type="PROSITE" id="PS50880"/>
    </source>
</evidence>
<accession>A0A143PGF1</accession>
<evidence type="ECO:0000256" key="3">
    <source>
        <dbReference type="ARBA" id="ARBA00022490"/>
    </source>
</evidence>
<dbReference type="FunFam" id="3.40.50.670:FF:000001">
    <property type="entry name" value="DNA topoisomerase 2"/>
    <property type="match status" value="1"/>
</dbReference>
<reference evidence="14 15" key="1">
    <citation type="journal article" date="2016" name="Genome Announc.">
        <title>First Complete Genome Sequence of a Subdivision 6 Acidobacterium Strain.</title>
        <authorList>
            <person name="Huang S."/>
            <person name="Vieira S."/>
            <person name="Bunk B."/>
            <person name="Riedel T."/>
            <person name="Sproer C."/>
            <person name="Overmann J."/>
        </authorList>
    </citation>
    <scope>NUCLEOTIDE SEQUENCE [LARGE SCALE GENOMIC DNA]</scope>
    <source>
        <strain evidence="15">DSM 100886 HEG_-6_39</strain>
    </source>
</reference>
<feature type="binding site" evidence="11">
    <location>
        <position position="526"/>
    </location>
    <ligand>
        <name>Mg(2+)</name>
        <dbReference type="ChEBI" id="CHEBI:18420"/>
        <label>1</label>
        <note>catalytic</note>
    </ligand>
</feature>
<evidence type="ECO:0000313" key="14">
    <source>
        <dbReference type="EMBL" id="AMY06844.1"/>
    </source>
</evidence>
<feature type="compositionally biased region" description="Polar residues" evidence="12">
    <location>
        <begin position="1"/>
        <end position="20"/>
    </location>
</feature>
<sequence length="857" mass="95260">MEPITTPNTESHTPMRTATGTAEDYGAESIKVLEGLEAVRKRPGMYIGTTGEAGLHHLVYEVVDNSVDEALAGHCSEVNVIIHIDDSITVVDDGRGIPVDMHESGRSAAEVVLTVLHAGGKFNQEGSAYKVSGGLHGVGVSVVNALSELLELEIWRNGHVYQQVYSRGIPQETLAETGTTKKRGTKVHFKPDTTIFEATTFSFDTLNNRLRELAFLNAGIIITLEDERGDGKSVRYEYRGGIVEYVQFMNRAKRAVHEAPIYMRGERNEIDVEIALQWNDSYDENLYTFANNINTHEGGFHLSGFKAALTRTVNAYIASANIPKDLKDTPISGDDAREGLAGVISVKIPSPQFEGQTKTKLGNTEVKGIVETIVNEKLGAFFEENPGVAKSIIQKAADAARAREAARKARDLVRRKGALDGSSLPGKLADCQERDPAQSEIYIVEGDSAGGSAKQGRDRRFQAILPIKGKILNVEKARFDKMLSSDEIKTMIAALGTGIGRKREETDRDGFDITKLRYHRVIIMTDADVDGSHIRTLLLTFFYRQMRELVDNGHIYIAQPPLYRAKRGKQEVYIKNDADLEAYLIKRATDSRVLRLLDRGLEYSGEELEALLHRMIAFDRNLRHVERRGVPQDVVSALLNAGARDREYFSDREKMEALAAELTRDQRMVSVVVDEEHNAFFLEIDDRSAGYPRVSRAGVEFAQTPDFRALLNSYRDVSAIDGRMVIAQVGAVHEEPEETAAEPIEAAAVIETVAEPVRRPAKKDADHEVQSLSDLVGYFLEIGRKGVAINRYKGLGEMNPDTLWETTMKPEVRTLLQVRAEDQAEADLMFSTLMGDQVEPRRKFIEDNALDVKNLDV</sequence>
<dbReference type="CDD" id="cd03366">
    <property type="entry name" value="TOPRIM_TopoIIA_GyrB"/>
    <property type="match status" value="1"/>
</dbReference>
<dbReference type="PANTHER" id="PTHR45866:SF1">
    <property type="entry name" value="DNA GYRASE SUBUNIT B, MITOCHONDRIAL"/>
    <property type="match status" value="1"/>
</dbReference>
<dbReference type="InterPro" id="IPR013759">
    <property type="entry name" value="Topo_IIA_B_C"/>
</dbReference>
<dbReference type="SMART" id="SM00433">
    <property type="entry name" value="TOP2c"/>
    <property type="match status" value="1"/>
</dbReference>
<dbReference type="InterPro" id="IPR001241">
    <property type="entry name" value="Topo_IIA"/>
</dbReference>
<dbReference type="STRING" id="1855912.LuPra_00003"/>
<dbReference type="InterPro" id="IPR036890">
    <property type="entry name" value="HATPase_C_sf"/>
</dbReference>
<protein>
    <recommendedName>
        <fullName evidence="11">DNA gyrase subunit B</fullName>
        <ecNumber evidence="11">5.6.2.2</ecNumber>
    </recommendedName>
</protein>
<evidence type="ECO:0000256" key="10">
    <source>
        <dbReference type="ARBA" id="ARBA00023235"/>
    </source>
</evidence>
<dbReference type="GO" id="GO:0003918">
    <property type="term" value="F:DNA topoisomerase type II (double strand cut, ATP-hydrolyzing) activity"/>
    <property type="evidence" value="ECO:0007669"/>
    <property type="project" value="UniProtKB-UniRule"/>
</dbReference>
<feature type="region of interest" description="Disordered" evidence="12">
    <location>
        <begin position="1"/>
        <end position="21"/>
    </location>
</feature>
<dbReference type="InterPro" id="IPR013760">
    <property type="entry name" value="Topo_IIA-like_dom_sf"/>
</dbReference>
<comment type="subunit">
    <text evidence="11">Heterotetramer, composed of two GyrA and two GyrB chains. In the heterotetramer, GyrA contains the active site tyrosine that forms a transient covalent intermediate with DNA, while GyrB binds cofactors and catalyzes ATP hydrolysis.</text>
</comment>
<keyword evidence="4 11" id="KW-0479">Metal-binding</keyword>
<dbReference type="NCBIfam" id="NF011501">
    <property type="entry name" value="PRK14939.1"/>
    <property type="match status" value="1"/>
</dbReference>